<proteinExistence type="predicted"/>
<dbReference type="Proteomes" id="UP001107558">
    <property type="component" value="Chromosome 4"/>
</dbReference>
<dbReference type="AlphaFoldDB" id="A0A9J6BBC8"/>
<accession>A0A9J6BBC8</accession>
<dbReference type="EMBL" id="JADBJN010000004">
    <property type="protein sequence ID" value="KAG5667005.1"/>
    <property type="molecule type" value="Genomic_DNA"/>
</dbReference>
<sequence>MIERNASDNKTLTQSFTVHKKIYNVSTHVIAKILRFKMTVVNETVQACTKRTSKNVLVSFLIDYTLSNLNKDPKCPLYGVYNWTVDTSDQSKYFNFIPPFFKKGASSLLSLGFDVTGKVDGKLTEIAKVIAFYKAKVN</sequence>
<evidence type="ECO:0000313" key="2">
    <source>
        <dbReference type="Proteomes" id="UP001107558"/>
    </source>
</evidence>
<keyword evidence="2" id="KW-1185">Reference proteome</keyword>
<evidence type="ECO:0000313" key="1">
    <source>
        <dbReference type="EMBL" id="KAG5667005.1"/>
    </source>
</evidence>
<comment type="caution">
    <text evidence="1">The sequence shown here is derived from an EMBL/GenBank/DDBJ whole genome shotgun (WGS) entry which is preliminary data.</text>
</comment>
<name>A0A9J6BBC8_POLVA</name>
<reference evidence="1" key="1">
    <citation type="submission" date="2021-03" db="EMBL/GenBank/DDBJ databases">
        <title>Chromosome level genome of the anhydrobiotic midge Polypedilum vanderplanki.</title>
        <authorList>
            <person name="Yoshida Y."/>
            <person name="Kikawada T."/>
            <person name="Gusev O."/>
        </authorList>
    </citation>
    <scope>NUCLEOTIDE SEQUENCE</scope>
    <source>
        <strain evidence="1">NIAS01</strain>
        <tissue evidence="1">Whole body or cell culture</tissue>
    </source>
</reference>
<organism evidence="1 2">
    <name type="scientific">Polypedilum vanderplanki</name>
    <name type="common">Sleeping chironomid midge</name>
    <dbReference type="NCBI Taxonomy" id="319348"/>
    <lineage>
        <taxon>Eukaryota</taxon>
        <taxon>Metazoa</taxon>
        <taxon>Ecdysozoa</taxon>
        <taxon>Arthropoda</taxon>
        <taxon>Hexapoda</taxon>
        <taxon>Insecta</taxon>
        <taxon>Pterygota</taxon>
        <taxon>Neoptera</taxon>
        <taxon>Endopterygota</taxon>
        <taxon>Diptera</taxon>
        <taxon>Nematocera</taxon>
        <taxon>Chironomoidea</taxon>
        <taxon>Chironomidae</taxon>
        <taxon>Chironominae</taxon>
        <taxon>Polypedilum</taxon>
        <taxon>Polypedilum</taxon>
    </lineage>
</organism>
<protein>
    <submittedName>
        <fullName evidence="1">Uncharacterized protein</fullName>
    </submittedName>
</protein>
<gene>
    <name evidence="1" type="ORF">PVAND_015008</name>
</gene>